<dbReference type="AlphaFoldDB" id="A0A939GJX2"/>
<dbReference type="RefSeq" id="WP_207365348.1">
    <property type="nucleotide sequence ID" value="NZ_JAFMYV010000007.1"/>
</dbReference>
<evidence type="ECO:0000313" key="2">
    <source>
        <dbReference type="Proteomes" id="UP000664034"/>
    </source>
</evidence>
<dbReference type="Proteomes" id="UP000664034">
    <property type="component" value="Unassembled WGS sequence"/>
</dbReference>
<proteinExistence type="predicted"/>
<keyword evidence="2" id="KW-1185">Reference proteome</keyword>
<reference evidence="1" key="1">
    <citation type="submission" date="2021-03" db="EMBL/GenBank/DDBJ databases">
        <title>Fibrella sp. HMF5335 genome sequencing and assembly.</title>
        <authorList>
            <person name="Kang H."/>
            <person name="Kim H."/>
            <person name="Bae S."/>
            <person name="Joh K."/>
        </authorList>
    </citation>
    <scope>NUCLEOTIDE SEQUENCE</scope>
    <source>
        <strain evidence="1">HMF5335</strain>
    </source>
</reference>
<comment type="caution">
    <text evidence="1">The sequence shown here is derived from an EMBL/GenBank/DDBJ whole genome shotgun (WGS) entry which is preliminary data.</text>
</comment>
<protein>
    <submittedName>
        <fullName evidence="1">DUF922 domain-containing protein</fullName>
    </submittedName>
</protein>
<gene>
    <name evidence="1" type="ORF">J2I47_14685</name>
</gene>
<accession>A0A939GJX2</accession>
<name>A0A939GJX2_9BACT</name>
<dbReference type="Pfam" id="PF06037">
    <property type="entry name" value="DUF922"/>
    <property type="match status" value="1"/>
</dbReference>
<sequence length="357" mass="40352">MPLLRPLLLSVSLLFLAYAPPPVIALRAETLPFTPTEFYIADVLDQRPVKSAFAQLILRPDRPAEAIDLEGGTGPAIERYIGQSLKRNPRLRPIVLRITAGKLTETPGPRGSISGKLELGLAFDVRREDENLSLISYAGNARYQRPPGQTDVIEKTIRQSLNEGLKYLNNFMNNRAESYPALAGGLKITVTDVKTRTPASSDTVFYDPDRALTWDDFRAPPPPNNRYAAQIMPGVAYEGHSVVEKGKINVLLKLKVFMIKSQSWVKEAGHNDYALNHEQRHFDIARLAMERFKKALNPDSLSLNDYNSNIQYRYIEMYRALGERQQRYDAETIHGINQAAQAHWNRQIDAELRSFGY</sequence>
<dbReference type="InterPro" id="IPR010321">
    <property type="entry name" value="DUF922"/>
</dbReference>
<dbReference type="EMBL" id="JAFMYV010000007">
    <property type="protein sequence ID" value="MBO0937803.1"/>
    <property type="molecule type" value="Genomic_DNA"/>
</dbReference>
<evidence type="ECO:0000313" key="1">
    <source>
        <dbReference type="EMBL" id="MBO0937803.1"/>
    </source>
</evidence>
<organism evidence="1 2">
    <name type="scientific">Fibrella rubiginis</name>
    <dbReference type="NCBI Taxonomy" id="2817060"/>
    <lineage>
        <taxon>Bacteria</taxon>
        <taxon>Pseudomonadati</taxon>
        <taxon>Bacteroidota</taxon>
        <taxon>Cytophagia</taxon>
        <taxon>Cytophagales</taxon>
        <taxon>Spirosomataceae</taxon>
        <taxon>Fibrella</taxon>
    </lineage>
</organism>